<proteinExistence type="predicted"/>
<comment type="caution">
    <text evidence="3">The sequence shown here is derived from an EMBL/GenBank/DDBJ whole genome shotgun (WGS) entry which is preliminary data.</text>
</comment>
<dbReference type="PANTHER" id="PTHR48083">
    <property type="entry name" value="MEDIUM-CHAIN SPECIFIC ACYL-COA DEHYDROGENASE, MITOCHONDRIAL-RELATED"/>
    <property type="match status" value="1"/>
</dbReference>
<dbReference type="GO" id="GO:0033539">
    <property type="term" value="P:fatty acid beta-oxidation using acyl-CoA dehydrogenase"/>
    <property type="evidence" value="ECO:0007669"/>
    <property type="project" value="TreeGrafter"/>
</dbReference>
<evidence type="ECO:0000256" key="1">
    <source>
        <dbReference type="ARBA" id="ARBA00023002"/>
    </source>
</evidence>
<dbReference type="GO" id="GO:0016937">
    <property type="term" value="F:short-chain fatty acyl-CoA dehydrogenase activity"/>
    <property type="evidence" value="ECO:0007669"/>
    <property type="project" value="UniProtKB-EC"/>
</dbReference>
<evidence type="ECO:0000313" key="4">
    <source>
        <dbReference type="Proteomes" id="UP000029228"/>
    </source>
</evidence>
<reference evidence="3 4" key="2">
    <citation type="submission" date="2014-09" db="EMBL/GenBank/DDBJ databases">
        <authorList>
            <consortium name="NBRP consortium"/>
            <person name="Sawabe T."/>
            <person name="Meirelles P."/>
            <person name="Nakanishi M."/>
            <person name="Sayaka M."/>
            <person name="Hattori M."/>
            <person name="Ohkuma M."/>
        </authorList>
    </citation>
    <scope>NUCLEOTIDE SEQUENCE [LARGE SCALE GENOMIC DNA]</scope>
    <source>
        <strain evidence="4">JCM19235</strain>
    </source>
</reference>
<dbReference type="SUPFAM" id="SSF56645">
    <property type="entry name" value="Acyl-CoA dehydrogenase NM domain-like"/>
    <property type="match status" value="1"/>
</dbReference>
<accession>A0A090RWH6</accession>
<evidence type="ECO:0000259" key="2">
    <source>
        <dbReference type="Pfam" id="PF02771"/>
    </source>
</evidence>
<dbReference type="EMBL" id="BBMR01000004">
    <property type="protein sequence ID" value="GAL19810.1"/>
    <property type="molecule type" value="Genomic_DNA"/>
</dbReference>
<protein>
    <submittedName>
        <fullName evidence="3">Butyryl-CoA dehydrogenase</fullName>
        <ecNumber evidence="3">1.3.8.1</ecNumber>
    </submittedName>
</protein>
<dbReference type="InterPro" id="IPR037069">
    <property type="entry name" value="AcylCoA_DH/ox_N_sf"/>
</dbReference>
<dbReference type="Gene3D" id="2.40.110.10">
    <property type="entry name" value="Butyryl-CoA Dehydrogenase, subunit A, domain 2"/>
    <property type="match status" value="1"/>
</dbReference>
<dbReference type="InterPro" id="IPR009100">
    <property type="entry name" value="AcylCoA_DH/oxidase_NM_dom_sf"/>
</dbReference>
<evidence type="ECO:0000313" key="3">
    <source>
        <dbReference type="EMBL" id="GAL19810.1"/>
    </source>
</evidence>
<keyword evidence="1 3" id="KW-0560">Oxidoreductase</keyword>
<feature type="domain" description="Acyl-CoA dehydrogenase/oxidase N-terminal" evidence="2">
    <location>
        <begin position="123"/>
        <end position="233"/>
    </location>
</feature>
<dbReference type="STRING" id="990268.JCM19235_1166"/>
<dbReference type="InterPro" id="IPR013786">
    <property type="entry name" value="AcylCoA_DH/ox_N"/>
</dbReference>
<gene>
    <name evidence="3" type="ORF">JCM19235_1166</name>
</gene>
<dbReference type="AlphaFoldDB" id="A0A090RWH6"/>
<dbReference type="GO" id="GO:0005737">
    <property type="term" value="C:cytoplasm"/>
    <property type="evidence" value="ECO:0007669"/>
    <property type="project" value="TreeGrafter"/>
</dbReference>
<dbReference type="Proteomes" id="UP000029228">
    <property type="component" value="Unassembled WGS sequence"/>
</dbReference>
<dbReference type="PANTHER" id="PTHR48083:SF18">
    <property type="entry name" value="ACYL-COENZYME A DEHYDROGENASE"/>
    <property type="match status" value="1"/>
</dbReference>
<organism evidence="3 4">
    <name type="scientific">Vibrio maritimus</name>
    <dbReference type="NCBI Taxonomy" id="990268"/>
    <lineage>
        <taxon>Bacteria</taxon>
        <taxon>Pseudomonadati</taxon>
        <taxon>Pseudomonadota</taxon>
        <taxon>Gammaproteobacteria</taxon>
        <taxon>Vibrionales</taxon>
        <taxon>Vibrionaceae</taxon>
        <taxon>Vibrio</taxon>
    </lineage>
</organism>
<dbReference type="InterPro" id="IPR050741">
    <property type="entry name" value="Acyl-CoA_dehydrogenase"/>
</dbReference>
<dbReference type="InterPro" id="IPR046373">
    <property type="entry name" value="Acyl-CoA_Oxase/DH_mid-dom_sf"/>
</dbReference>
<reference evidence="3 4" key="1">
    <citation type="submission" date="2014-09" db="EMBL/GenBank/DDBJ databases">
        <title>Vibrio maritimus JCM 19235. (C45) whole genome shotgun sequence.</title>
        <authorList>
            <person name="Sawabe T."/>
            <person name="Meirelles P."/>
            <person name="Nakanishi M."/>
            <person name="Sayaka M."/>
            <person name="Hattori M."/>
            <person name="Ohkuma M."/>
        </authorList>
    </citation>
    <scope>NUCLEOTIDE SEQUENCE [LARGE SCALE GENOMIC DNA]</scope>
    <source>
        <strain evidence="4">JCM19235</strain>
    </source>
</reference>
<dbReference type="Pfam" id="PF02771">
    <property type="entry name" value="Acyl-CoA_dh_N"/>
    <property type="match status" value="1"/>
</dbReference>
<dbReference type="FunFam" id="1.10.540.10:FF:000004">
    <property type="entry name" value="Acyl-CoA dehydrogenase"/>
    <property type="match status" value="1"/>
</dbReference>
<dbReference type="Gene3D" id="1.10.540.10">
    <property type="entry name" value="Acyl-CoA dehydrogenase/oxidase, N-terminal domain"/>
    <property type="match status" value="1"/>
</dbReference>
<dbReference type="EC" id="1.3.8.1" evidence="3"/>
<sequence>MDILLSLVALLGAIGISFYQRASLAKSLLFITAAMVLGTLLDVFGAIMWALYVATIAMLCVPAIRQSLVSAKALSLFRKVLPAMSQTEKEALDAGTVWWEAELFKGKPDWQKLQNITPSKLTEEEQAFLDGPVNEVCAMVNDFQITHELADLPPEIWQYLKDNKFFAMIIKKQYGGLEFSAYAQSCVLQKLCAVSTVLSSTVGVPNSLGPGELLQHYGTEEQKDYYLPRLAVGKEIPCFALTSPEAGSDAGSIPDFGIVCKGQ</sequence>
<dbReference type="GO" id="GO:0050660">
    <property type="term" value="F:flavin adenine dinucleotide binding"/>
    <property type="evidence" value="ECO:0007669"/>
    <property type="project" value="InterPro"/>
</dbReference>
<name>A0A090RWH6_9VIBR</name>
<keyword evidence="4" id="KW-1185">Reference proteome</keyword>